<evidence type="ECO:0000256" key="9">
    <source>
        <dbReference type="RuleBase" id="RU003681"/>
    </source>
</evidence>
<keyword evidence="5 9" id="KW-0708">Seed storage protein</keyword>
<evidence type="ECO:0000256" key="4">
    <source>
        <dbReference type="ARBA" id="ARBA00022761"/>
    </source>
</evidence>
<dbReference type="InterPro" id="IPR006045">
    <property type="entry name" value="Cupin_1"/>
</dbReference>
<dbReference type="InterPro" id="IPR022379">
    <property type="entry name" value="11S_seedstore_CS"/>
</dbReference>
<proteinExistence type="inferred from homology"/>
<keyword evidence="6 9" id="KW-1015">Disulfide bond</keyword>
<evidence type="ECO:0000256" key="2">
    <source>
        <dbReference type="ARBA" id="ARBA00007178"/>
    </source>
</evidence>
<evidence type="ECO:0000256" key="7">
    <source>
        <dbReference type="ARBA" id="ARBA00030384"/>
    </source>
</evidence>
<reference evidence="12 13" key="1">
    <citation type="submission" date="2018-06" db="EMBL/GenBank/DDBJ databases">
        <title>WGS assembly of Brassica rapa FPsc.</title>
        <authorList>
            <person name="Bowman J."/>
            <person name="Kohchi T."/>
            <person name="Yamato K."/>
            <person name="Jenkins J."/>
            <person name="Shu S."/>
            <person name="Ishizaki K."/>
            <person name="Yamaoka S."/>
            <person name="Nishihama R."/>
            <person name="Nakamura Y."/>
            <person name="Berger F."/>
            <person name="Adam C."/>
            <person name="Aki S."/>
            <person name="Althoff F."/>
            <person name="Araki T."/>
            <person name="Arteaga-Vazquez M."/>
            <person name="Balasubrmanian S."/>
            <person name="Bauer D."/>
            <person name="Boehm C."/>
            <person name="Briginshaw L."/>
            <person name="Caballero-Perez J."/>
            <person name="Catarino B."/>
            <person name="Chen F."/>
            <person name="Chiyoda S."/>
            <person name="Chovatia M."/>
            <person name="Davies K."/>
            <person name="Delmans M."/>
            <person name="Demura T."/>
            <person name="Dierschke T."/>
            <person name="Dolan L."/>
            <person name="Dorantes-Acosta A."/>
            <person name="Eklund D."/>
            <person name="Florent S."/>
            <person name="Flores-Sandoval E."/>
            <person name="Fujiyama A."/>
            <person name="Fukuzawa H."/>
            <person name="Galik B."/>
            <person name="Grimanelli D."/>
            <person name="Grimwood J."/>
            <person name="Grossniklaus U."/>
            <person name="Hamada T."/>
            <person name="Haseloff J."/>
            <person name="Hetherington A."/>
            <person name="Higo A."/>
            <person name="Hirakawa Y."/>
            <person name="Hundley H."/>
            <person name="Ikeda Y."/>
            <person name="Inoue K."/>
            <person name="Inoue S."/>
            <person name="Ishida S."/>
            <person name="Jia Q."/>
            <person name="Kakita M."/>
            <person name="Kanazawa T."/>
            <person name="Kawai Y."/>
            <person name="Kawashima T."/>
            <person name="Kennedy M."/>
            <person name="Kinose K."/>
            <person name="Kinoshita T."/>
            <person name="Kohara Y."/>
            <person name="Koide E."/>
            <person name="Komatsu K."/>
            <person name="Kopischke S."/>
            <person name="Kubo M."/>
            <person name="Kyozuka J."/>
            <person name="Lagercrantz U."/>
            <person name="Lin S."/>
            <person name="Lindquist E."/>
            <person name="Lipzen A."/>
            <person name="Lu C."/>
            <person name="Luna E."/>
            <person name="Martienssen R."/>
            <person name="Minamino N."/>
            <person name="Mizutani M."/>
            <person name="Mizutani M."/>
            <person name="Mochizuki N."/>
            <person name="Monte I."/>
            <person name="Mosher R."/>
            <person name="Nagasaki H."/>
            <person name="Nakagami H."/>
            <person name="Naramoto S."/>
            <person name="Nishitani K."/>
            <person name="Ohtani M."/>
            <person name="Okamoto T."/>
            <person name="Okumura M."/>
            <person name="Phillips J."/>
            <person name="Pollak B."/>
            <person name="Reinders A."/>
            <person name="Roevekamp M."/>
            <person name="Sano R."/>
            <person name="Sawa S."/>
            <person name="Schmid M."/>
            <person name="Shirakawa M."/>
            <person name="Solano R."/>
            <person name="Spunde A."/>
            <person name="Suetsugu N."/>
            <person name="Sugano S."/>
            <person name="Sugiyama A."/>
            <person name="Sun R."/>
            <person name="Suzuki Y."/>
            <person name="Takenaka M."/>
            <person name="Takezawa D."/>
            <person name="Tomogane H."/>
            <person name="Tsuzuki M."/>
            <person name="Ueda T."/>
            <person name="Umeda M."/>
            <person name="Ward J."/>
            <person name="Watanabe Y."/>
            <person name="Yazaki K."/>
            <person name="Yokoyama R."/>
            <person name="Yoshitake Y."/>
            <person name="Yotsui I."/>
            <person name="Zachgo S."/>
            <person name="Schmutz J."/>
        </authorList>
    </citation>
    <scope>NUCLEOTIDE SEQUENCE [LARGE SCALE GENOMIC DNA]</scope>
    <source>
        <strain evidence="13">cv. B-3</strain>
    </source>
</reference>
<feature type="compositionally biased region" description="Gly residues" evidence="10">
    <location>
        <begin position="118"/>
        <end position="156"/>
    </location>
</feature>
<gene>
    <name evidence="12" type="ORF">BRARA_F03764</name>
</gene>
<dbReference type="CDD" id="cd02243">
    <property type="entry name" value="cupin_11S_legumin_C"/>
    <property type="match status" value="1"/>
</dbReference>
<comment type="similarity">
    <text evidence="2 9">Belongs to the 11S seed storage protein (globulins) family.</text>
</comment>
<feature type="domain" description="Cupin type-1" evidence="11">
    <location>
        <begin position="35"/>
        <end position="259"/>
    </location>
</feature>
<dbReference type="GO" id="GO:0045735">
    <property type="term" value="F:nutrient reservoir activity"/>
    <property type="evidence" value="ECO:0007669"/>
    <property type="project" value="UniProtKB-KW"/>
</dbReference>
<dbReference type="FunFam" id="2.60.120.10:FF:000073">
    <property type="entry name" value="Glycinin G1"/>
    <property type="match status" value="1"/>
</dbReference>
<evidence type="ECO:0000256" key="5">
    <source>
        <dbReference type="ARBA" id="ARBA00023129"/>
    </source>
</evidence>
<organism evidence="12 13">
    <name type="scientific">Brassica campestris</name>
    <name type="common">Field mustard</name>
    <dbReference type="NCBI Taxonomy" id="3711"/>
    <lineage>
        <taxon>Eukaryota</taxon>
        <taxon>Viridiplantae</taxon>
        <taxon>Streptophyta</taxon>
        <taxon>Embryophyta</taxon>
        <taxon>Tracheophyta</taxon>
        <taxon>Spermatophyta</taxon>
        <taxon>Magnoliopsida</taxon>
        <taxon>eudicotyledons</taxon>
        <taxon>Gunneridae</taxon>
        <taxon>Pentapetalae</taxon>
        <taxon>rosids</taxon>
        <taxon>malvids</taxon>
        <taxon>Brassicales</taxon>
        <taxon>Brassicaceae</taxon>
        <taxon>Brassiceae</taxon>
        <taxon>Brassica</taxon>
    </lineage>
</organism>
<evidence type="ECO:0000256" key="6">
    <source>
        <dbReference type="ARBA" id="ARBA00023157"/>
    </source>
</evidence>
<sequence length="485" mass="53357">MARLSSLLSFSIALLIFLHGSTAQQFPNECQLDQLNALEPSHVLKAEAGRIEVWDHHAPQLRCSGVSFVRYIIESKGLYLPSFFSTAKLSFVAKGQGLMGRVVPGCAETFQDSSVFQPGGGSPFGEGQGQGQQGQGQGQQGQGQGQQGQGQQGQGQGFRDMHQKVEHIRTGDTIATHPGVAQWFYNDGNQPLVIVSVLDLASHQNQLDRNPRPFYLAGNNPQGQVWIEGREQQPQKNILNGFTPEVLAKAFKIDVRTAQQLQNQQDNRGNIVRVQGPFSVIRPPLRSQRPQEEVNGLEETICSARCTDNLDDPSNADVYKPQLGYISTLNSYDLPILRFLRLSALRGSIRQNAMVLPQWNANANAVLYVTDGEAHVQVVNDNGDRVFDGQVSQGQLLSIPQGFSVVKRATSEQFRWIEFKTNANAQINTLAGRTSVLRGLPLEVISNGYQISLEEARRVKFNTIETTLTHSSGPASYGRPRKADA</sequence>
<keyword evidence="3 9" id="KW-0732">Signal</keyword>
<dbReference type="Proteomes" id="UP000264353">
    <property type="component" value="Chromosome A6"/>
</dbReference>
<dbReference type="SUPFAM" id="SSF51182">
    <property type="entry name" value="RmlC-like cupins"/>
    <property type="match status" value="1"/>
</dbReference>
<dbReference type="SMART" id="SM00835">
    <property type="entry name" value="Cupin_1"/>
    <property type="match status" value="2"/>
</dbReference>
<dbReference type="Gene3D" id="2.60.120.10">
    <property type="entry name" value="Jelly Rolls"/>
    <property type="match status" value="2"/>
</dbReference>
<dbReference type="PRINTS" id="PR00439">
    <property type="entry name" value="11SGLOBULIN"/>
</dbReference>
<evidence type="ECO:0000259" key="11">
    <source>
        <dbReference type="SMART" id="SM00835"/>
    </source>
</evidence>
<evidence type="ECO:0000313" key="12">
    <source>
        <dbReference type="EMBL" id="RID60621.1"/>
    </source>
</evidence>
<accession>A0A397Z593</accession>
<protein>
    <recommendedName>
        <fullName evidence="7">11S globulin</fullName>
    </recommendedName>
    <alternativeName>
        <fullName evidence="8">12S storage protein</fullName>
    </alternativeName>
</protein>
<evidence type="ECO:0000256" key="1">
    <source>
        <dbReference type="ARBA" id="ARBA00002908"/>
    </source>
</evidence>
<name>A0A397Z593_BRACM</name>
<dbReference type="PANTHER" id="PTHR31189">
    <property type="entry name" value="OS03G0336100 PROTEIN-RELATED"/>
    <property type="match status" value="1"/>
</dbReference>
<dbReference type="InterPro" id="IPR050253">
    <property type="entry name" value="Seed_Storage-Functional"/>
</dbReference>
<dbReference type="PANTHER" id="PTHR31189:SF30">
    <property type="entry name" value="12S SEED STORAGE PROTEIN CRA1"/>
    <property type="match status" value="1"/>
</dbReference>
<dbReference type="GO" id="GO:0010431">
    <property type="term" value="P:seed maturation"/>
    <property type="evidence" value="ECO:0007669"/>
    <property type="project" value="UniProtKB-ARBA"/>
</dbReference>
<comment type="function">
    <text evidence="1">This is a seed storage protein.</text>
</comment>
<comment type="subunit">
    <text evidence="9">Hexamer; each subunit is composed of an acidic and a basic chain derived from a single precursor and linked by a disulfide bond.</text>
</comment>
<evidence type="ECO:0000256" key="3">
    <source>
        <dbReference type="ARBA" id="ARBA00022729"/>
    </source>
</evidence>
<feature type="signal peptide" evidence="9">
    <location>
        <begin position="1"/>
        <end position="23"/>
    </location>
</feature>
<keyword evidence="4 9" id="KW-0758">Storage protein</keyword>
<evidence type="ECO:0000256" key="10">
    <source>
        <dbReference type="SAM" id="MobiDB-lite"/>
    </source>
</evidence>
<dbReference type="EMBL" id="CM010633">
    <property type="protein sequence ID" value="RID60621.1"/>
    <property type="molecule type" value="Genomic_DNA"/>
</dbReference>
<dbReference type="InterPro" id="IPR006044">
    <property type="entry name" value="11S_seedstore_pln"/>
</dbReference>
<dbReference type="Pfam" id="PF00190">
    <property type="entry name" value="Cupin_1"/>
    <property type="match status" value="2"/>
</dbReference>
<feature type="chain" id="PRO_5017102965" description="11S globulin" evidence="9">
    <location>
        <begin position="24"/>
        <end position="485"/>
    </location>
</feature>
<evidence type="ECO:0000313" key="13">
    <source>
        <dbReference type="Proteomes" id="UP000264353"/>
    </source>
</evidence>
<dbReference type="CDD" id="cd02242">
    <property type="entry name" value="cupin_11S_legumin_N"/>
    <property type="match status" value="1"/>
</dbReference>
<dbReference type="PROSITE" id="PS00305">
    <property type="entry name" value="11S_SEED_STORAGE"/>
    <property type="match status" value="1"/>
</dbReference>
<comment type="function">
    <text evidence="9">Seed storage protein.</text>
</comment>
<evidence type="ECO:0000256" key="8">
    <source>
        <dbReference type="ARBA" id="ARBA00030664"/>
    </source>
</evidence>
<dbReference type="InterPro" id="IPR014710">
    <property type="entry name" value="RmlC-like_jellyroll"/>
</dbReference>
<feature type="domain" description="Cupin type-1" evidence="11">
    <location>
        <begin position="308"/>
        <end position="457"/>
    </location>
</feature>
<dbReference type="AlphaFoldDB" id="A0A397Z593"/>
<feature type="region of interest" description="Disordered" evidence="10">
    <location>
        <begin position="114"/>
        <end position="160"/>
    </location>
</feature>
<dbReference type="InterPro" id="IPR011051">
    <property type="entry name" value="RmlC_Cupin_sf"/>
</dbReference>